<name>A0ABS8W7A6_9GAMM</name>
<dbReference type="Proteomes" id="UP001201273">
    <property type="component" value="Unassembled WGS sequence"/>
</dbReference>
<evidence type="ECO:0008006" key="3">
    <source>
        <dbReference type="Google" id="ProtNLM"/>
    </source>
</evidence>
<gene>
    <name evidence="1" type="ORF">K6Y31_06040</name>
</gene>
<accession>A0ABS8W7A6</accession>
<evidence type="ECO:0000313" key="2">
    <source>
        <dbReference type="Proteomes" id="UP001201273"/>
    </source>
</evidence>
<organism evidence="1 2">
    <name type="scientific">Motilimonas cestriensis</name>
    <dbReference type="NCBI Taxonomy" id="2742685"/>
    <lineage>
        <taxon>Bacteria</taxon>
        <taxon>Pseudomonadati</taxon>
        <taxon>Pseudomonadota</taxon>
        <taxon>Gammaproteobacteria</taxon>
        <taxon>Alteromonadales</taxon>
        <taxon>Alteromonadales genera incertae sedis</taxon>
        <taxon>Motilimonas</taxon>
    </lineage>
</organism>
<evidence type="ECO:0000313" key="1">
    <source>
        <dbReference type="EMBL" id="MCE2594370.1"/>
    </source>
</evidence>
<reference evidence="1 2" key="1">
    <citation type="journal article" date="2022" name="Environ. Microbiol. Rep.">
        <title>Eco-phylogenetic analyses reveal divergent evolution of vitamin B12 metabolism in the marine bacterial family 'Psychromonadaceae'.</title>
        <authorList>
            <person name="Jin X."/>
            <person name="Yang Y."/>
            <person name="Cao H."/>
            <person name="Gao B."/>
            <person name="Zhao Z."/>
        </authorList>
    </citation>
    <scope>NUCLEOTIDE SEQUENCE [LARGE SCALE GENOMIC DNA]</scope>
    <source>
        <strain evidence="1 2">MKS20</strain>
    </source>
</reference>
<dbReference type="EMBL" id="JAIMJA010000005">
    <property type="protein sequence ID" value="MCE2594370.1"/>
    <property type="molecule type" value="Genomic_DNA"/>
</dbReference>
<comment type="caution">
    <text evidence="1">The sequence shown here is derived from an EMBL/GenBank/DDBJ whole genome shotgun (WGS) entry which is preliminary data.</text>
</comment>
<sequence>MSKPSCEQVLQEVIAKVKAEFPFHAPESSICSDHCEVCTKKLLELVEMEIIGWQTRLYQGDKPNFAELNQFVKLCKNVRRALVRNGLLVK</sequence>
<dbReference type="RefSeq" id="WP_233051914.1">
    <property type="nucleotide sequence ID" value="NZ_JAIMJA010000005.1"/>
</dbReference>
<keyword evidence="2" id="KW-1185">Reference proteome</keyword>
<proteinExistence type="predicted"/>
<protein>
    <recommendedName>
        <fullName evidence="3">Phage protein</fullName>
    </recommendedName>
</protein>